<gene>
    <name evidence="3" type="ORF">DRH29_05930</name>
</gene>
<dbReference type="EMBL" id="QMNG01000130">
    <property type="protein sequence ID" value="RLC35711.1"/>
    <property type="molecule type" value="Genomic_DNA"/>
</dbReference>
<evidence type="ECO:0000313" key="4">
    <source>
        <dbReference type="Proteomes" id="UP000281261"/>
    </source>
</evidence>
<evidence type="ECO:0000259" key="2">
    <source>
        <dbReference type="Pfam" id="PF12172"/>
    </source>
</evidence>
<dbReference type="PANTHER" id="PTHR34075">
    <property type="entry name" value="BLR3430 PROTEIN"/>
    <property type="match status" value="1"/>
</dbReference>
<evidence type="ECO:0008006" key="5">
    <source>
        <dbReference type="Google" id="ProtNLM"/>
    </source>
</evidence>
<sequence>MSNGTKKNHKGEILSVSSMVDVPYNYNAGYYVSRYLRELQKNKRIIGVKCPKCGKVYVPPRVVCRDCFVKNEEFVPVSDRGTVMAYTVTTVPYTNPNTGDPKKLPFTTAYIRLDGSDTNIMHCLEEGNESKLRTGIRVQAVFAENRTGDHFTDIKYFKTIEK</sequence>
<dbReference type="InterPro" id="IPR002878">
    <property type="entry name" value="ChsH2_C"/>
</dbReference>
<evidence type="ECO:0000259" key="1">
    <source>
        <dbReference type="Pfam" id="PF01796"/>
    </source>
</evidence>
<dbReference type="Pfam" id="PF12172">
    <property type="entry name" value="zf-ChsH2"/>
    <property type="match status" value="1"/>
</dbReference>
<name>A0A420ZAS7_UNCK3</name>
<dbReference type="InterPro" id="IPR012340">
    <property type="entry name" value="NA-bd_OB-fold"/>
</dbReference>
<feature type="domain" description="ChsH2 rubredoxin-like zinc ribbon" evidence="2">
    <location>
        <begin position="44"/>
        <end position="71"/>
    </location>
</feature>
<evidence type="ECO:0000313" key="3">
    <source>
        <dbReference type="EMBL" id="RLC35711.1"/>
    </source>
</evidence>
<dbReference type="InterPro" id="IPR022002">
    <property type="entry name" value="ChsH2_Znr"/>
</dbReference>
<dbReference type="PANTHER" id="PTHR34075:SF4">
    <property type="entry name" value="DUF35 DOMAIN-CONTAINING PROTEIN"/>
    <property type="match status" value="1"/>
</dbReference>
<dbReference type="AlphaFoldDB" id="A0A420ZAS7"/>
<organism evidence="3 4">
    <name type="scientific">candidate division Kazan bacterium</name>
    <dbReference type="NCBI Taxonomy" id="2202143"/>
    <lineage>
        <taxon>Bacteria</taxon>
        <taxon>Bacteria division Kazan-3B-28</taxon>
    </lineage>
</organism>
<dbReference type="Proteomes" id="UP000281261">
    <property type="component" value="Unassembled WGS sequence"/>
</dbReference>
<feature type="domain" description="ChsH2 C-terminal OB-fold" evidence="1">
    <location>
        <begin position="75"/>
        <end position="142"/>
    </location>
</feature>
<dbReference type="Gene3D" id="6.10.30.10">
    <property type="match status" value="1"/>
</dbReference>
<dbReference type="SUPFAM" id="SSF50249">
    <property type="entry name" value="Nucleic acid-binding proteins"/>
    <property type="match status" value="1"/>
</dbReference>
<reference evidence="3 4" key="1">
    <citation type="submission" date="2018-06" db="EMBL/GenBank/DDBJ databases">
        <title>Extensive metabolic versatility and redundancy in microbially diverse, dynamic hydrothermal sediments.</title>
        <authorList>
            <person name="Dombrowski N."/>
            <person name="Teske A."/>
            <person name="Baker B.J."/>
        </authorList>
    </citation>
    <scope>NUCLEOTIDE SEQUENCE [LARGE SCALE GENOMIC DNA]</scope>
    <source>
        <strain evidence="3">B79_G16</strain>
    </source>
</reference>
<dbReference type="Pfam" id="PF01796">
    <property type="entry name" value="OB_ChsH2_C"/>
    <property type="match status" value="1"/>
</dbReference>
<proteinExistence type="predicted"/>
<dbReference type="InterPro" id="IPR052513">
    <property type="entry name" value="Thioester_dehydratase-like"/>
</dbReference>
<accession>A0A420ZAS7</accession>
<comment type="caution">
    <text evidence="3">The sequence shown here is derived from an EMBL/GenBank/DDBJ whole genome shotgun (WGS) entry which is preliminary data.</text>
</comment>
<protein>
    <recommendedName>
        <fullName evidence="5">Zn-ribbon domain-containing OB-fold protein</fullName>
    </recommendedName>
</protein>